<dbReference type="Gene3D" id="3.40.50.2020">
    <property type="match status" value="1"/>
</dbReference>
<feature type="domain" description="Phosphoribosyltransferase" evidence="1">
    <location>
        <begin position="20"/>
        <end position="190"/>
    </location>
</feature>
<dbReference type="InterPro" id="IPR029057">
    <property type="entry name" value="PRTase-like"/>
</dbReference>
<evidence type="ECO:0000313" key="3">
    <source>
        <dbReference type="Proteomes" id="UP000318834"/>
    </source>
</evidence>
<keyword evidence="2" id="KW-0328">Glycosyltransferase</keyword>
<evidence type="ECO:0000259" key="1">
    <source>
        <dbReference type="Pfam" id="PF00156"/>
    </source>
</evidence>
<accession>A0A537J167</accession>
<keyword evidence="2" id="KW-0808">Transferase</keyword>
<dbReference type="CDD" id="cd06223">
    <property type="entry name" value="PRTases_typeI"/>
    <property type="match status" value="1"/>
</dbReference>
<dbReference type="InterPro" id="IPR000836">
    <property type="entry name" value="PRTase_dom"/>
</dbReference>
<dbReference type="GO" id="GO:0016757">
    <property type="term" value="F:glycosyltransferase activity"/>
    <property type="evidence" value="ECO:0007669"/>
    <property type="project" value="UniProtKB-KW"/>
</dbReference>
<dbReference type="AlphaFoldDB" id="A0A537J167"/>
<dbReference type="Proteomes" id="UP000318834">
    <property type="component" value="Unassembled WGS sequence"/>
</dbReference>
<comment type="caution">
    <text evidence="2">The sequence shown here is derived from an EMBL/GenBank/DDBJ whole genome shotgun (WGS) entry which is preliminary data.</text>
</comment>
<organism evidence="2 3">
    <name type="scientific">Candidatus Segetimicrobium genomatis</name>
    <dbReference type="NCBI Taxonomy" id="2569760"/>
    <lineage>
        <taxon>Bacteria</taxon>
        <taxon>Bacillati</taxon>
        <taxon>Candidatus Sysuimicrobiota</taxon>
        <taxon>Candidatus Sysuimicrobiia</taxon>
        <taxon>Candidatus Sysuimicrobiales</taxon>
        <taxon>Candidatus Segetimicrobiaceae</taxon>
        <taxon>Candidatus Segetimicrobium</taxon>
    </lineage>
</organism>
<protein>
    <submittedName>
        <fullName evidence="2">Phosphoribosyltransferase</fullName>
    </submittedName>
</protein>
<dbReference type="SUPFAM" id="SSF53271">
    <property type="entry name" value="PRTase-like"/>
    <property type="match status" value="1"/>
</dbReference>
<evidence type="ECO:0000313" key="2">
    <source>
        <dbReference type="EMBL" id="TMI77288.1"/>
    </source>
</evidence>
<dbReference type="EMBL" id="VBAP01000004">
    <property type="protein sequence ID" value="TMI77288.1"/>
    <property type="molecule type" value="Genomic_DNA"/>
</dbReference>
<name>A0A537J167_9BACT</name>
<dbReference type="Pfam" id="PF00156">
    <property type="entry name" value="Pribosyltran"/>
    <property type="match status" value="1"/>
</dbReference>
<reference evidence="2 3" key="1">
    <citation type="journal article" date="2019" name="Nat. Microbiol.">
        <title>Mediterranean grassland soil C-N compound turnover is dependent on rainfall and depth, and is mediated by genomically divergent microorganisms.</title>
        <authorList>
            <person name="Diamond S."/>
            <person name="Andeer P.F."/>
            <person name="Li Z."/>
            <person name="Crits-Christoph A."/>
            <person name="Burstein D."/>
            <person name="Anantharaman K."/>
            <person name="Lane K.R."/>
            <person name="Thomas B.C."/>
            <person name="Pan C."/>
            <person name="Northen T.R."/>
            <person name="Banfield J.F."/>
        </authorList>
    </citation>
    <scope>NUCLEOTIDE SEQUENCE [LARGE SCALE GENOMIC DNA]</scope>
    <source>
        <strain evidence="2">NP_8</strain>
    </source>
</reference>
<dbReference type="Gene3D" id="3.30.1310.20">
    <property type="entry name" value="PRTase-like"/>
    <property type="match status" value="1"/>
</dbReference>
<sequence>MLFRDRREAGEQLSAALGVYRDRRPHVLAIPRGGVLVGYEVAVALRAPLDVVVPRKLRAPGNPELAIGAVAHDGSVYVDEALVGAMRVSDDYLRSEIAEQSVEVKRRMLLYRGDRPPPHLSGMVAVVVDDGIATGSTMIAALRAVRAMRPASLVVAIPVAPADGVHRLHAEADDVVCLHRPPVFYAVGQFYENFAQTTDEEVVALLRRREAELKGGTGD</sequence>
<gene>
    <name evidence="2" type="ORF">E6H05_00420</name>
</gene>
<proteinExistence type="predicted"/>